<dbReference type="PROSITE" id="PS51351">
    <property type="entry name" value="TFIIE_BETA_C"/>
    <property type="match status" value="1"/>
</dbReference>
<comment type="similarity">
    <text evidence="7">Belongs to the TFIIE beta subunit family.</text>
</comment>
<dbReference type="STRING" id="947166.A0A1D1VRI9"/>
<feature type="region of interest" description="Disordered" evidence="8">
    <location>
        <begin position="23"/>
        <end position="54"/>
    </location>
</feature>
<evidence type="ECO:0000313" key="10">
    <source>
        <dbReference type="EMBL" id="GAV04187.1"/>
    </source>
</evidence>
<dbReference type="Pfam" id="PF18121">
    <property type="entry name" value="TFA2_Winged_2"/>
    <property type="match status" value="1"/>
</dbReference>
<accession>A0A1D1VRI9</accession>
<dbReference type="CDD" id="cd07977">
    <property type="entry name" value="TFIIE_beta_winged_helix"/>
    <property type="match status" value="1"/>
</dbReference>
<keyword evidence="11" id="KW-1185">Reference proteome</keyword>
<evidence type="ECO:0000256" key="5">
    <source>
        <dbReference type="ARBA" id="ARBA00023242"/>
    </source>
</evidence>
<evidence type="ECO:0000256" key="4">
    <source>
        <dbReference type="ARBA" id="ARBA00023163"/>
    </source>
</evidence>
<organism evidence="10 11">
    <name type="scientific">Ramazzottius varieornatus</name>
    <name type="common">Water bear</name>
    <name type="synonym">Tardigrade</name>
    <dbReference type="NCBI Taxonomy" id="947166"/>
    <lineage>
        <taxon>Eukaryota</taxon>
        <taxon>Metazoa</taxon>
        <taxon>Ecdysozoa</taxon>
        <taxon>Tardigrada</taxon>
        <taxon>Eutardigrada</taxon>
        <taxon>Parachela</taxon>
        <taxon>Hypsibioidea</taxon>
        <taxon>Ramazzottiidae</taxon>
        <taxon>Ramazzottius</taxon>
    </lineage>
</organism>
<dbReference type="InterPro" id="IPR036388">
    <property type="entry name" value="WH-like_DNA-bd_sf"/>
</dbReference>
<dbReference type="EMBL" id="BDGG01000010">
    <property type="protein sequence ID" value="GAV04187.1"/>
    <property type="molecule type" value="Genomic_DNA"/>
</dbReference>
<dbReference type="Gene3D" id="1.10.10.10">
    <property type="entry name" value="Winged helix-like DNA-binding domain superfamily/Winged helix DNA-binding domain"/>
    <property type="match status" value="1"/>
</dbReference>
<feature type="compositionally biased region" description="Low complexity" evidence="8">
    <location>
        <begin position="29"/>
        <end position="43"/>
    </location>
</feature>
<dbReference type="Proteomes" id="UP000186922">
    <property type="component" value="Unassembled WGS sequence"/>
</dbReference>
<dbReference type="InterPro" id="IPR040501">
    <property type="entry name" value="TFA2_Winged_2"/>
</dbReference>
<dbReference type="OrthoDB" id="5323195at2759"/>
<sequence>MDPSLLREKEAFKKRALALPAVEKRKVQPSASTPSFSDSASLSKKPRPSKPTDYAKTVLDYKTGSVASGVALVVLAKLVKHMRSRHLSGEDFGLTLDEMLEETKQYEVTPRIKSWLLSEALPKNPKITDIGGGKFIYKPSFDIKDKKGLLRLLEQRHVQGTGGVFMDEIEESLPHAQKVLEELKANVIQTKGERGRGQVVFFKDPTVAIEMSDDIIKLWRSQPVEGLDDKKISEYLSKHGFSFIKNEQKLAPVGKKRGKRGPRGGKFVPKHNEHVADILEDYSAKTGSK</sequence>
<dbReference type="InterPro" id="IPR016656">
    <property type="entry name" value="TFIIE-bsu"/>
</dbReference>
<feature type="domain" description="TFIIE beta" evidence="9">
    <location>
        <begin position="61"/>
        <end position="144"/>
    </location>
</feature>
<dbReference type="InterPro" id="IPR036390">
    <property type="entry name" value="WH_DNA-bd_sf"/>
</dbReference>
<proteinExistence type="inferred from homology"/>
<evidence type="ECO:0000256" key="3">
    <source>
        <dbReference type="ARBA" id="ARBA00023125"/>
    </source>
</evidence>
<dbReference type="PANTHER" id="PTHR12716">
    <property type="entry name" value="TRANSCRIPTION INITIATION FACTOR IIE, BETA SUBUNIT"/>
    <property type="match status" value="1"/>
</dbReference>
<name>A0A1D1VRI9_RAMVA</name>
<comment type="subcellular location">
    <subcellularLocation>
        <location evidence="1 7">Nucleus</location>
    </subcellularLocation>
</comment>
<dbReference type="PANTHER" id="PTHR12716:SF8">
    <property type="entry name" value="TRANSCRIPTION INITIATION FACTOR IIE SUBUNIT BETA"/>
    <property type="match status" value="1"/>
</dbReference>
<keyword evidence="5 7" id="KW-0539">Nucleus</keyword>
<evidence type="ECO:0000256" key="7">
    <source>
        <dbReference type="PIRNR" id="PIRNR016398"/>
    </source>
</evidence>
<evidence type="ECO:0000256" key="1">
    <source>
        <dbReference type="ARBA" id="ARBA00004123"/>
    </source>
</evidence>
<keyword evidence="2 7" id="KW-0805">Transcription regulation</keyword>
<reference evidence="10 11" key="1">
    <citation type="journal article" date="2016" name="Nat. Commun.">
        <title>Extremotolerant tardigrade genome and improved radiotolerance of human cultured cells by tardigrade-unique protein.</title>
        <authorList>
            <person name="Hashimoto T."/>
            <person name="Horikawa D.D."/>
            <person name="Saito Y."/>
            <person name="Kuwahara H."/>
            <person name="Kozuka-Hata H."/>
            <person name="Shin-I T."/>
            <person name="Minakuchi Y."/>
            <person name="Ohishi K."/>
            <person name="Motoyama A."/>
            <person name="Aizu T."/>
            <person name="Enomoto A."/>
            <person name="Kondo K."/>
            <person name="Tanaka S."/>
            <person name="Hara Y."/>
            <person name="Koshikawa S."/>
            <person name="Sagara H."/>
            <person name="Miura T."/>
            <person name="Yokobori S."/>
            <person name="Miyagawa K."/>
            <person name="Suzuki Y."/>
            <person name="Kubo T."/>
            <person name="Oyama M."/>
            <person name="Kohara Y."/>
            <person name="Fujiyama A."/>
            <person name="Arakawa K."/>
            <person name="Katayama T."/>
            <person name="Toyoda A."/>
            <person name="Kunieda T."/>
        </authorList>
    </citation>
    <scope>NUCLEOTIDE SEQUENCE [LARGE SCALE GENOMIC DNA]</scope>
    <source>
        <strain evidence="10 11">YOKOZUNA-1</strain>
    </source>
</reference>
<evidence type="ECO:0000313" key="11">
    <source>
        <dbReference type="Proteomes" id="UP000186922"/>
    </source>
</evidence>
<evidence type="ECO:0000259" key="9">
    <source>
        <dbReference type="PROSITE" id="PS51351"/>
    </source>
</evidence>
<protein>
    <recommendedName>
        <fullName evidence="7">Transcription initiation factor IIE subunit beta</fullName>
    </recommendedName>
</protein>
<dbReference type="AlphaFoldDB" id="A0A1D1VRI9"/>
<comment type="function">
    <text evidence="6 7">Recruits TFIIH to the initiation complex and stimulates the RNA polymerase II C-terminal domain kinase and DNA-dependent ATPase activities of TFIIH. Both TFIIH and TFIIE are required for promoter clearance by RNA polymerase.</text>
</comment>
<evidence type="ECO:0000256" key="2">
    <source>
        <dbReference type="ARBA" id="ARBA00023015"/>
    </source>
</evidence>
<keyword evidence="4 7" id="KW-0804">Transcription</keyword>
<keyword evidence="3 7" id="KW-0238">DNA-binding</keyword>
<evidence type="ECO:0000256" key="8">
    <source>
        <dbReference type="SAM" id="MobiDB-lite"/>
    </source>
</evidence>
<dbReference type="GO" id="GO:0001097">
    <property type="term" value="F:TFIIH-class transcription factor complex binding"/>
    <property type="evidence" value="ECO:0007669"/>
    <property type="project" value="TreeGrafter"/>
</dbReference>
<gene>
    <name evidence="10" type="primary">RvY_14501-1</name>
    <name evidence="10" type="synonym">RvY_14501.1</name>
    <name evidence="10" type="ORF">RvY_14501</name>
</gene>
<dbReference type="GO" id="GO:0005673">
    <property type="term" value="C:transcription factor TFIIE complex"/>
    <property type="evidence" value="ECO:0007669"/>
    <property type="project" value="UniProtKB-UniRule"/>
</dbReference>
<dbReference type="GO" id="GO:0003677">
    <property type="term" value="F:DNA binding"/>
    <property type="evidence" value="ECO:0007669"/>
    <property type="project" value="UniProtKB-UniRule"/>
</dbReference>
<dbReference type="Pfam" id="PF02186">
    <property type="entry name" value="TFIIE_beta"/>
    <property type="match status" value="1"/>
</dbReference>
<dbReference type="PIRSF" id="PIRSF016398">
    <property type="entry name" value="TFIIE-beta"/>
    <property type="match status" value="1"/>
</dbReference>
<dbReference type="InterPro" id="IPR003166">
    <property type="entry name" value="TFIIE_bsu_DNA-bd"/>
</dbReference>
<comment type="caution">
    <text evidence="10">The sequence shown here is derived from an EMBL/GenBank/DDBJ whole genome shotgun (WGS) entry which is preliminary data.</text>
</comment>
<evidence type="ECO:0000256" key="6">
    <source>
        <dbReference type="ARBA" id="ARBA00025581"/>
    </source>
</evidence>
<comment type="subunit">
    <text evidence="7">Tetramer of two alpha and two beta chains.</text>
</comment>
<dbReference type="SUPFAM" id="SSF46785">
    <property type="entry name" value="Winged helix' DNA-binding domain"/>
    <property type="match status" value="1"/>
</dbReference>
<dbReference type="GO" id="GO:0006367">
    <property type="term" value="P:transcription initiation at RNA polymerase II promoter"/>
    <property type="evidence" value="ECO:0007669"/>
    <property type="project" value="UniProtKB-UniRule"/>
</dbReference>